<evidence type="ECO:0008006" key="4">
    <source>
        <dbReference type="Google" id="ProtNLM"/>
    </source>
</evidence>
<evidence type="ECO:0000256" key="1">
    <source>
        <dbReference type="SAM" id="MobiDB-lite"/>
    </source>
</evidence>
<gene>
    <name evidence="2" type="ORF">B2M27_23220</name>
</gene>
<dbReference type="Proteomes" id="UP000192521">
    <property type="component" value="Unassembled WGS sequence"/>
</dbReference>
<sequence>MAALPYMQLYIADYLADTMHLSTEEHGAYLLLMFNYWQTGRAIPKTRLAKIARMSNERWNSVEDSLSEFFTDNGEEWVHDRIEQDLESVHAKLEQRSAAGKASVAKRKASKSTKSERESNERSTVVESPLEQDSNENSTNKDKNKNKDINKDPPKSPKGDGTNKFEPQNVELPEWLPRDIWAEWVEFRRQLKKPIKTQKGVTESINRLDEFRRQGYQPKQVIQQSIANEWQGLFLPKDGTVFRSGARDVNAISEPDNAIPPGFRG</sequence>
<protein>
    <recommendedName>
        <fullName evidence="4">DUF1376 domain-containing protein</fullName>
    </recommendedName>
</protein>
<evidence type="ECO:0000313" key="3">
    <source>
        <dbReference type="Proteomes" id="UP000192521"/>
    </source>
</evidence>
<evidence type="ECO:0000313" key="2">
    <source>
        <dbReference type="EMBL" id="ORJ47995.1"/>
    </source>
</evidence>
<keyword evidence="3" id="KW-1185">Reference proteome</keyword>
<feature type="compositionally biased region" description="Basic and acidic residues" evidence="1">
    <location>
        <begin position="139"/>
        <end position="163"/>
    </location>
</feature>
<comment type="caution">
    <text evidence="2">The sequence shown here is derived from an EMBL/GenBank/DDBJ whole genome shotgun (WGS) entry which is preliminary data.</text>
</comment>
<dbReference type="RefSeq" id="WP_085007438.1">
    <property type="nucleotide sequence ID" value="NZ_MWPR01000053.1"/>
</dbReference>
<feature type="region of interest" description="Disordered" evidence="1">
    <location>
        <begin position="94"/>
        <end position="170"/>
    </location>
</feature>
<proteinExistence type="predicted"/>
<accession>A0ABX3U8Z4</accession>
<name>A0ABX3U8Z4_KLUIN</name>
<dbReference type="EMBL" id="MWPR01000053">
    <property type="protein sequence ID" value="ORJ47995.1"/>
    <property type="molecule type" value="Genomic_DNA"/>
</dbReference>
<dbReference type="InterPro" id="IPR010781">
    <property type="entry name" value="DUF1376"/>
</dbReference>
<organism evidence="2 3">
    <name type="scientific">Kluyvera intermedia</name>
    <name type="common">Enterobacter intermedius</name>
    <dbReference type="NCBI Taxonomy" id="61648"/>
    <lineage>
        <taxon>Bacteria</taxon>
        <taxon>Pseudomonadati</taxon>
        <taxon>Pseudomonadota</taxon>
        <taxon>Gammaproteobacteria</taxon>
        <taxon>Enterobacterales</taxon>
        <taxon>Enterobacteriaceae</taxon>
        <taxon>Kluyvera</taxon>
    </lineage>
</organism>
<dbReference type="Pfam" id="PF07120">
    <property type="entry name" value="DUF1376"/>
    <property type="match status" value="1"/>
</dbReference>
<reference evidence="2 3" key="1">
    <citation type="submission" date="2017-02" db="EMBL/GenBank/DDBJ databases">
        <title>Draft genome sequence of a Kluyvera intermedia isolate from a patient with a pancreatic abscess.</title>
        <authorList>
            <person name="Thele R."/>
        </authorList>
    </citation>
    <scope>NUCLEOTIDE SEQUENCE [LARGE SCALE GENOMIC DNA]</scope>
    <source>
        <strain evidence="2 3">FOSA7093</strain>
    </source>
</reference>